<dbReference type="Pfam" id="PF05635">
    <property type="entry name" value="23S_rRNA_IVP"/>
    <property type="match status" value="1"/>
</dbReference>
<evidence type="ECO:0000313" key="1">
    <source>
        <dbReference type="EMBL" id="QNO52121.1"/>
    </source>
</evidence>
<evidence type="ECO:0008006" key="2">
    <source>
        <dbReference type="Google" id="ProtNLM"/>
    </source>
</evidence>
<dbReference type="PANTHER" id="PTHR38471:SF2">
    <property type="entry name" value="FOUR HELIX BUNDLE PROTEIN"/>
    <property type="match status" value="1"/>
</dbReference>
<dbReference type="AlphaFoldDB" id="A0A7G9YVT7"/>
<dbReference type="PIRSF" id="PIRSF035652">
    <property type="entry name" value="CHP02436"/>
    <property type="match status" value="1"/>
</dbReference>
<dbReference type="NCBIfam" id="TIGR02436">
    <property type="entry name" value="four helix bundle protein"/>
    <property type="match status" value="1"/>
</dbReference>
<gene>
    <name evidence="1" type="ORF">GAKKPHMA_00027</name>
</gene>
<reference evidence="1" key="1">
    <citation type="submission" date="2020-06" db="EMBL/GenBank/DDBJ databases">
        <title>Unique genomic features of the anaerobic methanotrophic archaea.</title>
        <authorList>
            <person name="Chadwick G.L."/>
            <person name="Skennerton C.T."/>
            <person name="Laso-Perez R."/>
            <person name="Leu A.O."/>
            <person name="Speth D.R."/>
            <person name="Yu H."/>
            <person name="Morgan-Lang C."/>
            <person name="Hatzenpichler R."/>
            <person name="Goudeau D."/>
            <person name="Malmstrom R."/>
            <person name="Brazelton W.J."/>
            <person name="Woyke T."/>
            <person name="Hallam S.J."/>
            <person name="Tyson G.W."/>
            <person name="Wegener G."/>
            <person name="Boetius A."/>
            <person name="Orphan V."/>
        </authorList>
    </citation>
    <scope>NUCLEOTIDE SEQUENCE</scope>
</reference>
<accession>A0A7G9YVT7</accession>
<name>A0A7G9YVT7_9EURY</name>
<dbReference type="InterPro" id="IPR036583">
    <property type="entry name" value="23S_rRNA_IVS_sf"/>
</dbReference>
<dbReference type="EMBL" id="MT631501">
    <property type="protein sequence ID" value="QNO52121.1"/>
    <property type="molecule type" value="Genomic_DNA"/>
</dbReference>
<dbReference type="PANTHER" id="PTHR38471">
    <property type="entry name" value="FOUR HELIX BUNDLE PROTEIN"/>
    <property type="match status" value="1"/>
</dbReference>
<proteinExistence type="predicted"/>
<dbReference type="SUPFAM" id="SSF158446">
    <property type="entry name" value="IVS-encoded protein-like"/>
    <property type="match status" value="1"/>
</dbReference>
<dbReference type="Gene3D" id="1.20.1440.60">
    <property type="entry name" value="23S rRNA-intervening sequence"/>
    <property type="match status" value="1"/>
</dbReference>
<protein>
    <recommendedName>
        <fullName evidence="2">Four helix bundle protein</fullName>
    </recommendedName>
</protein>
<organism evidence="1">
    <name type="scientific">Candidatus Methanophagaceae archaeon ANME-1 ERB6</name>
    <dbReference type="NCBI Taxonomy" id="2759912"/>
    <lineage>
        <taxon>Archaea</taxon>
        <taxon>Methanobacteriati</taxon>
        <taxon>Methanobacteriota</taxon>
        <taxon>Stenosarchaea group</taxon>
        <taxon>Methanomicrobia</taxon>
        <taxon>Candidatus Methanophagales</taxon>
        <taxon>Candidatus Methanophagaceae</taxon>
    </lineage>
</organism>
<sequence length="120" mass="13439">MQNKRKDLSERLLDFAAGIIKLLIRLNKTAVGRHIGNQLMRAATSSGANYEEACGAESKADFIHKMQLVLKELRETLYWLKLATRADLISDEDLQPLLSEAEELAKIVAKSIITAKSKEK</sequence>
<dbReference type="InterPro" id="IPR012657">
    <property type="entry name" value="23S_rRNA-intervening_sequence"/>
</dbReference>